<dbReference type="Gene3D" id="3.50.30.30">
    <property type="match status" value="2"/>
</dbReference>
<dbReference type="Pfam" id="PF02225">
    <property type="entry name" value="PA"/>
    <property type="match status" value="1"/>
</dbReference>
<keyword evidence="5" id="KW-1185">Reference proteome</keyword>
<evidence type="ECO:0000256" key="2">
    <source>
        <dbReference type="ARBA" id="ARBA00023180"/>
    </source>
</evidence>
<protein>
    <recommendedName>
        <fullName evidence="3">PA domain-containing protein</fullName>
    </recommendedName>
</protein>
<dbReference type="PANTHER" id="PTHR22702">
    <property type="entry name" value="PROTEASE-ASSOCIATED DOMAIN-CONTAINING PROTEIN"/>
    <property type="match status" value="1"/>
</dbReference>
<evidence type="ECO:0000259" key="3">
    <source>
        <dbReference type="Pfam" id="PF02225"/>
    </source>
</evidence>
<sequence>MDIKLLCLAEIANGKKNVARNYAELRRAMGRNHEAVMNLSLPLCLQPIVEELTVLVRDNCPEDTIDSFLFYTLLLIASGNLNHIQQNKMILGAWVHQVLEQQMPSSDIPSKILCQVIKIDLQDMQQQTPCQQLMPKDLHGNEWHFEHVNQISLFVNCYFTLKAWNAQNGGALAILVLDDKNEKMITMDTSEEENADADYLPRCIRALYTMLSLLVAPPGFRNSLPTKIRNLELKILLTRRKNKDIGRLKGERIYYQRRLHSKRWGNNVGRYGQEDSAVGSLPQALPANPVHGERIKAWNAQNGGALAILVLDDKNEQMITMDTPEEENADADYLPI</sequence>
<dbReference type="Proteomes" id="UP000467840">
    <property type="component" value="Chromosome 14"/>
</dbReference>
<dbReference type="InterPro" id="IPR003137">
    <property type="entry name" value="PA_domain"/>
</dbReference>
<evidence type="ECO:0000256" key="1">
    <source>
        <dbReference type="ARBA" id="ARBA00022729"/>
    </source>
</evidence>
<dbReference type="AlphaFoldDB" id="A0A6A6MAY0"/>
<dbReference type="PANTHER" id="PTHR22702:SF1">
    <property type="entry name" value="PROTEASE-ASSOCIATED DOMAIN-CONTAINING PROTEIN 1"/>
    <property type="match status" value="1"/>
</dbReference>
<feature type="domain" description="PA" evidence="3">
    <location>
        <begin position="151"/>
        <end position="201"/>
    </location>
</feature>
<comment type="caution">
    <text evidence="4">The sequence shown here is derived from an EMBL/GenBank/DDBJ whole genome shotgun (WGS) entry which is preliminary data.</text>
</comment>
<organism evidence="4 5">
    <name type="scientific">Hevea brasiliensis</name>
    <name type="common">Para rubber tree</name>
    <name type="synonym">Siphonia brasiliensis</name>
    <dbReference type="NCBI Taxonomy" id="3981"/>
    <lineage>
        <taxon>Eukaryota</taxon>
        <taxon>Viridiplantae</taxon>
        <taxon>Streptophyta</taxon>
        <taxon>Embryophyta</taxon>
        <taxon>Tracheophyta</taxon>
        <taxon>Spermatophyta</taxon>
        <taxon>Magnoliopsida</taxon>
        <taxon>eudicotyledons</taxon>
        <taxon>Gunneridae</taxon>
        <taxon>Pentapetalae</taxon>
        <taxon>rosids</taxon>
        <taxon>fabids</taxon>
        <taxon>Malpighiales</taxon>
        <taxon>Euphorbiaceae</taxon>
        <taxon>Crotonoideae</taxon>
        <taxon>Micrandreae</taxon>
        <taxon>Hevea</taxon>
    </lineage>
</organism>
<keyword evidence="1" id="KW-0732">Signal</keyword>
<reference evidence="4 5" key="1">
    <citation type="journal article" date="2020" name="Mol. Plant">
        <title>The Chromosome-Based Rubber Tree Genome Provides New Insights into Spurge Genome Evolution and Rubber Biosynthesis.</title>
        <authorList>
            <person name="Liu J."/>
            <person name="Shi C."/>
            <person name="Shi C.C."/>
            <person name="Li W."/>
            <person name="Zhang Q.J."/>
            <person name="Zhang Y."/>
            <person name="Li K."/>
            <person name="Lu H.F."/>
            <person name="Shi C."/>
            <person name="Zhu S.T."/>
            <person name="Xiao Z.Y."/>
            <person name="Nan H."/>
            <person name="Yue Y."/>
            <person name="Zhu X.G."/>
            <person name="Wu Y."/>
            <person name="Hong X.N."/>
            <person name="Fan G.Y."/>
            <person name="Tong Y."/>
            <person name="Zhang D."/>
            <person name="Mao C.L."/>
            <person name="Liu Y.L."/>
            <person name="Hao S.J."/>
            <person name="Liu W.Q."/>
            <person name="Lv M.Q."/>
            <person name="Zhang H.B."/>
            <person name="Liu Y."/>
            <person name="Hu-Tang G.R."/>
            <person name="Wang J.P."/>
            <person name="Wang J.H."/>
            <person name="Sun Y.H."/>
            <person name="Ni S.B."/>
            <person name="Chen W.B."/>
            <person name="Zhang X.C."/>
            <person name="Jiao Y.N."/>
            <person name="Eichler E.E."/>
            <person name="Li G.H."/>
            <person name="Liu X."/>
            <person name="Gao L.Z."/>
        </authorList>
    </citation>
    <scope>NUCLEOTIDE SEQUENCE [LARGE SCALE GENOMIC DNA]</scope>
    <source>
        <strain evidence="5">cv. GT1</strain>
        <tissue evidence="4">Leaf</tissue>
    </source>
</reference>
<name>A0A6A6MAY0_HEVBR</name>
<evidence type="ECO:0000313" key="4">
    <source>
        <dbReference type="EMBL" id="KAF2309376.1"/>
    </source>
</evidence>
<proteinExistence type="predicted"/>
<dbReference type="EMBL" id="JAAGAX010000006">
    <property type="protein sequence ID" value="KAF2309376.1"/>
    <property type="molecule type" value="Genomic_DNA"/>
</dbReference>
<evidence type="ECO:0000313" key="5">
    <source>
        <dbReference type="Proteomes" id="UP000467840"/>
    </source>
</evidence>
<keyword evidence="2" id="KW-0325">Glycoprotein</keyword>
<gene>
    <name evidence="4" type="ORF">GH714_001814</name>
</gene>
<accession>A0A6A6MAY0</accession>